<dbReference type="AlphaFoldDB" id="A0A849AGA6"/>
<dbReference type="EMBL" id="JABENB010000001">
    <property type="protein sequence ID" value="NNG39495.1"/>
    <property type="molecule type" value="Genomic_DNA"/>
</dbReference>
<evidence type="ECO:0000256" key="1">
    <source>
        <dbReference type="SAM" id="MobiDB-lite"/>
    </source>
</evidence>
<keyword evidence="4" id="KW-1185">Reference proteome</keyword>
<dbReference type="SUPFAM" id="SSF100950">
    <property type="entry name" value="NagB/RpiA/CoA transferase-like"/>
    <property type="match status" value="1"/>
</dbReference>
<dbReference type="Pfam" id="PF02589">
    <property type="entry name" value="LUD_dom"/>
    <property type="match status" value="1"/>
</dbReference>
<feature type="region of interest" description="Disordered" evidence="1">
    <location>
        <begin position="19"/>
        <end position="99"/>
    </location>
</feature>
<evidence type="ECO:0000313" key="4">
    <source>
        <dbReference type="Proteomes" id="UP000557772"/>
    </source>
</evidence>
<dbReference type="Proteomes" id="UP000557772">
    <property type="component" value="Unassembled WGS sequence"/>
</dbReference>
<proteinExistence type="predicted"/>
<dbReference type="PANTHER" id="PTHR43682">
    <property type="entry name" value="LACTATE UTILIZATION PROTEIN C"/>
    <property type="match status" value="1"/>
</dbReference>
<dbReference type="InterPro" id="IPR024185">
    <property type="entry name" value="FTHF_cligase-like_sf"/>
</dbReference>
<evidence type="ECO:0000259" key="2">
    <source>
        <dbReference type="Pfam" id="PF02589"/>
    </source>
</evidence>
<accession>A0A849AGA6</accession>
<dbReference type="InterPro" id="IPR037171">
    <property type="entry name" value="NagB/RpiA_transferase-like"/>
</dbReference>
<dbReference type="InterPro" id="IPR003741">
    <property type="entry name" value="LUD_dom"/>
</dbReference>
<feature type="domain" description="LUD" evidence="2">
    <location>
        <begin position="202"/>
        <end position="302"/>
    </location>
</feature>
<name>A0A849AGA6_9MICO</name>
<organism evidence="3 4">
    <name type="scientific">Flexivirga aerilata</name>
    <dbReference type="NCBI Taxonomy" id="1656889"/>
    <lineage>
        <taxon>Bacteria</taxon>
        <taxon>Bacillati</taxon>
        <taxon>Actinomycetota</taxon>
        <taxon>Actinomycetes</taxon>
        <taxon>Micrococcales</taxon>
        <taxon>Dermacoccaceae</taxon>
        <taxon>Flexivirga</taxon>
    </lineage>
</organism>
<feature type="compositionally biased region" description="Low complexity" evidence="1">
    <location>
        <begin position="19"/>
        <end position="59"/>
    </location>
</feature>
<gene>
    <name evidence="3" type="ORF">HJ588_09445</name>
</gene>
<sequence length="304" mass="30227">MTGGAGGAREEILRRIRSANAAAAATAPESPVSPGSAASPESPVSPGSAASPESPESAEFSGLSGFAESAESADVPTESADARRADTDATDPAGRRPKSADAAGLVGLFAERMADYRAEVTVVSADTGINPDTGTGTGTGTDAPNDPDLVTDPAPGAIADAIAAALGDAATVVVPDGVPAQWLSRVTARQVTDAALSPDDLDGIDAVVTGAALGVAVTGTIVLDHGAAQGRRALSLVPDLHVCVVREDQIVHDVPDATAALAAAVCAGRPLTWISGPSATSDIELDRVEGVHGPRTLRVIVLRG</sequence>
<dbReference type="PANTHER" id="PTHR43682:SF1">
    <property type="entry name" value="LACTATE UTILIZATION PROTEIN C"/>
    <property type="match status" value="1"/>
</dbReference>
<protein>
    <submittedName>
        <fullName evidence="3">LUD domain-containing protein</fullName>
    </submittedName>
</protein>
<dbReference type="Gene3D" id="3.40.50.10420">
    <property type="entry name" value="NagB/RpiA/CoA transferase-like"/>
    <property type="match status" value="1"/>
</dbReference>
<comment type="caution">
    <text evidence="3">The sequence shown here is derived from an EMBL/GenBank/DDBJ whole genome shotgun (WGS) entry which is preliminary data.</text>
</comment>
<reference evidence="3 4" key="1">
    <citation type="submission" date="2020-05" db="EMBL/GenBank/DDBJ databases">
        <title>Flexivirga sp. ID2601S isolated from air conditioner.</title>
        <authorList>
            <person name="Kim D.H."/>
        </authorList>
    </citation>
    <scope>NUCLEOTIDE SEQUENCE [LARGE SCALE GENOMIC DNA]</scope>
    <source>
        <strain evidence="3 4">ID2601S</strain>
    </source>
</reference>
<evidence type="ECO:0000313" key="3">
    <source>
        <dbReference type="EMBL" id="NNG39495.1"/>
    </source>
</evidence>